<evidence type="ECO:0000313" key="5">
    <source>
        <dbReference type="Proteomes" id="UP001597201"/>
    </source>
</evidence>
<dbReference type="Proteomes" id="UP001597201">
    <property type="component" value="Unassembled WGS sequence"/>
</dbReference>
<evidence type="ECO:0000259" key="3">
    <source>
        <dbReference type="PROSITE" id="PS50093"/>
    </source>
</evidence>
<dbReference type="InterPro" id="IPR003305">
    <property type="entry name" value="CenC_carb-bd"/>
</dbReference>
<dbReference type="InterPro" id="IPR000601">
    <property type="entry name" value="PKD_dom"/>
</dbReference>
<feature type="signal peptide" evidence="2">
    <location>
        <begin position="1"/>
        <end position="22"/>
    </location>
</feature>
<organism evidence="4 5">
    <name type="scientific">Namhaeicola litoreus</name>
    <dbReference type="NCBI Taxonomy" id="1052145"/>
    <lineage>
        <taxon>Bacteria</taxon>
        <taxon>Pseudomonadati</taxon>
        <taxon>Bacteroidota</taxon>
        <taxon>Flavobacteriia</taxon>
        <taxon>Flavobacteriales</taxon>
        <taxon>Flavobacteriaceae</taxon>
        <taxon>Namhaeicola</taxon>
    </lineage>
</organism>
<dbReference type="InterPro" id="IPR035986">
    <property type="entry name" value="PKD_dom_sf"/>
</dbReference>
<protein>
    <submittedName>
        <fullName evidence="4">Carbohydrate binding domain-containing protein</fullName>
    </submittedName>
</protein>
<dbReference type="InterPro" id="IPR022409">
    <property type="entry name" value="PKD/Chitinase_dom"/>
</dbReference>
<dbReference type="PROSITE" id="PS50093">
    <property type="entry name" value="PKD"/>
    <property type="match status" value="1"/>
</dbReference>
<dbReference type="SUPFAM" id="SSF49299">
    <property type="entry name" value="PKD domain"/>
    <property type="match status" value="1"/>
</dbReference>
<dbReference type="InterPro" id="IPR008979">
    <property type="entry name" value="Galactose-bd-like_sf"/>
</dbReference>
<dbReference type="Pfam" id="PF18911">
    <property type="entry name" value="PKD_4"/>
    <property type="match status" value="1"/>
</dbReference>
<keyword evidence="5" id="KW-1185">Reference proteome</keyword>
<evidence type="ECO:0000256" key="1">
    <source>
        <dbReference type="ARBA" id="ARBA00022801"/>
    </source>
</evidence>
<feature type="domain" description="PKD" evidence="3">
    <location>
        <begin position="60"/>
        <end position="114"/>
    </location>
</feature>
<gene>
    <name evidence="4" type="ORF">ACFQ39_13040</name>
</gene>
<dbReference type="EMBL" id="JBHTMY010000003">
    <property type="protein sequence ID" value="MFD1316544.1"/>
    <property type="molecule type" value="Genomic_DNA"/>
</dbReference>
<evidence type="ECO:0000313" key="4">
    <source>
        <dbReference type="EMBL" id="MFD1316544.1"/>
    </source>
</evidence>
<feature type="chain" id="PRO_5046479598" evidence="2">
    <location>
        <begin position="23"/>
        <end position="932"/>
    </location>
</feature>
<dbReference type="SUPFAM" id="SSF49785">
    <property type="entry name" value="Galactose-binding domain-like"/>
    <property type="match status" value="3"/>
</dbReference>
<dbReference type="Gene3D" id="2.60.40.10">
    <property type="entry name" value="Immunoglobulins"/>
    <property type="match status" value="1"/>
</dbReference>
<dbReference type="RefSeq" id="WP_377179621.1">
    <property type="nucleotide sequence ID" value="NZ_JBHTMY010000003.1"/>
</dbReference>
<sequence length="932" mass="100894">MKQFLKQAIKFLYLILAIFVLSCDDDDDANFPEVEAGFTYTLNENSGTVTFINISSEARTYLWTFGDGSTSTEINPIKTFANGTYKVSLKATSASGASGTFEDTITISIPNPITLPVTFDDPNVAYNVAVFNGASFEIVDNPDVSGTNDKASKVGAITNSGVAYEGINFDLGTQLDLTSDKTITMNFWADSTVDVLLKLEQGTGPDIEVSTNHGGTGWELISFDFNSSNKYVRITIFVDGPGTKAGTFYFDDITQIETPPKPCVEETSQSLEANDFNLTFQTDPGDRIGSFDAVLTTVQNPDTDNLVNTSCQVGKIDRNGGALFANNQIEFNEKFDFNANSGFKMKVWSPVAGTNVLVKLEDKTNSNINVEIGAKTTAASAWEELTFPFASGESGKYDKIIIFFELNTNTTQTYYIDDFMLYKSDDGGGDVCTAETVQSISAADLNMTFLTDLSPNFIEDGADFEWIDNPDADNMVNSSCKVGKITKLGNNPWDNNQFDLDGKLDFNSNDGLKIKVWSARANTEVRIKLEEIGNPGNNTELFLTTSVTSGWEELTFPFAPENSNKFNKIVIFFDLNANNTDTYYFDDLMLYGDGGGVACTAETVQSISAADLNMTFLTDLSPNFIEDGADFEWIDNPDADNMVNSSCKVGKITKLGNNPWDNNQFDLDGKLDFNSNDGLKIKVWSARANTEVRIKLEEIGNPGNNTELFLTTSVTSGWEELTFPFAPENSDKFNKIVIFFDLNANNTDTYYFDDLKLYGDGGGITDCTPPTGDLVSDGGFESGTDTCWNLFQNGGTASLDNSINNGGSWSGKLATNGPSNPAFKQERIGIGTVSAGDVVQIKFDHIGSVVQPGAVFNVLLFGEGSSGASFTHVFNPGPTLSDSWATFTGTFTIPPGTDVSSGISFLIEAVCGGDAGCSVSANIDNVSITLNP</sequence>
<dbReference type="Gene3D" id="2.60.120.260">
    <property type="entry name" value="Galactose-binding domain-like"/>
    <property type="match status" value="5"/>
</dbReference>
<keyword evidence="1" id="KW-0378">Hydrolase</keyword>
<dbReference type="InterPro" id="IPR013783">
    <property type="entry name" value="Ig-like_fold"/>
</dbReference>
<dbReference type="PROSITE" id="PS51257">
    <property type="entry name" value="PROKAR_LIPOPROTEIN"/>
    <property type="match status" value="1"/>
</dbReference>
<proteinExistence type="predicted"/>
<evidence type="ECO:0000256" key="2">
    <source>
        <dbReference type="SAM" id="SignalP"/>
    </source>
</evidence>
<accession>A0ABW3Y3X4</accession>
<dbReference type="Pfam" id="PF02018">
    <property type="entry name" value="CBM_4_9"/>
    <property type="match status" value="1"/>
</dbReference>
<dbReference type="CDD" id="cd00146">
    <property type="entry name" value="PKD"/>
    <property type="match status" value="1"/>
</dbReference>
<name>A0ABW3Y3X4_9FLAO</name>
<comment type="caution">
    <text evidence="4">The sequence shown here is derived from an EMBL/GenBank/DDBJ whole genome shotgun (WGS) entry which is preliminary data.</text>
</comment>
<dbReference type="SMART" id="SM00089">
    <property type="entry name" value="PKD"/>
    <property type="match status" value="1"/>
</dbReference>
<keyword evidence="2" id="KW-0732">Signal</keyword>
<reference evidence="5" key="1">
    <citation type="journal article" date="2019" name="Int. J. Syst. Evol. Microbiol.">
        <title>The Global Catalogue of Microorganisms (GCM) 10K type strain sequencing project: providing services to taxonomists for standard genome sequencing and annotation.</title>
        <authorList>
            <consortium name="The Broad Institute Genomics Platform"/>
            <consortium name="The Broad Institute Genome Sequencing Center for Infectious Disease"/>
            <person name="Wu L."/>
            <person name="Ma J."/>
        </authorList>
    </citation>
    <scope>NUCLEOTIDE SEQUENCE [LARGE SCALE GENOMIC DNA]</scope>
    <source>
        <strain evidence="5">CCUG 61485</strain>
    </source>
</reference>